<keyword evidence="1" id="KW-0732">Signal</keyword>
<protein>
    <submittedName>
        <fullName evidence="5">FG-GAP repeat protein</fullName>
    </submittedName>
</protein>
<dbReference type="EMBL" id="JACATA010000019">
    <property type="protein sequence ID" value="NWJ68793.1"/>
    <property type="molecule type" value="Genomic_DNA"/>
</dbReference>
<feature type="non-terminal residue" evidence="5">
    <location>
        <position position="127"/>
    </location>
</feature>
<dbReference type="AlphaFoldDB" id="A0A7K4N0C8"/>
<dbReference type="Proteomes" id="UP000554454">
    <property type="component" value="Unassembled WGS sequence"/>
</dbReference>
<organism evidence="5 6">
    <name type="scientific">Marine Group I thaumarchaeote</name>
    <dbReference type="NCBI Taxonomy" id="2511932"/>
    <lineage>
        <taxon>Archaea</taxon>
        <taxon>Nitrososphaerota</taxon>
        <taxon>Marine Group I</taxon>
    </lineage>
</organism>
<reference evidence="5 6" key="1">
    <citation type="journal article" date="2019" name="Environ. Microbiol.">
        <title>Genomics insights into ecotype formation of ammonia-oxidizing archaea in the deep ocean.</title>
        <authorList>
            <person name="Wang Y."/>
            <person name="Huang J.M."/>
            <person name="Cui G.J."/>
            <person name="Nunoura T."/>
            <person name="Takaki Y."/>
            <person name="Li W.L."/>
            <person name="Li J."/>
            <person name="Gao Z.M."/>
            <person name="Takai K."/>
            <person name="Zhang A.Q."/>
            <person name="Stepanauskas R."/>
        </authorList>
    </citation>
    <scope>NUCLEOTIDE SEQUENCE [LARGE SCALE GENOMIC DNA]</scope>
    <source>
        <strain evidence="5 6">D17</strain>
    </source>
</reference>
<evidence type="ECO:0000313" key="6">
    <source>
        <dbReference type="Proteomes" id="UP000554454"/>
    </source>
</evidence>
<dbReference type="PROSITE" id="PS51470">
    <property type="entry name" value="FG_GAP"/>
    <property type="match status" value="1"/>
</dbReference>
<feature type="region of interest" description="Disordered" evidence="4">
    <location>
        <begin position="41"/>
        <end position="76"/>
    </location>
</feature>
<dbReference type="InterPro" id="IPR013517">
    <property type="entry name" value="FG-GAP"/>
</dbReference>
<keyword evidence="6" id="KW-1185">Reference proteome</keyword>
<evidence type="ECO:0000256" key="4">
    <source>
        <dbReference type="SAM" id="MobiDB-lite"/>
    </source>
</evidence>
<dbReference type="Gene3D" id="2.130.10.130">
    <property type="entry name" value="Integrin alpha, N-terminal"/>
    <property type="match status" value="1"/>
</dbReference>
<gene>
    <name evidence="5" type="ORF">HX834_05560</name>
</gene>
<dbReference type="InterPro" id="IPR013519">
    <property type="entry name" value="Int_alpha_beta-p"/>
</dbReference>
<evidence type="ECO:0000256" key="2">
    <source>
        <dbReference type="ARBA" id="ARBA00022737"/>
    </source>
</evidence>
<evidence type="ECO:0000256" key="1">
    <source>
        <dbReference type="ARBA" id="ARBA00022729"/>
    </source>
</evidence>
<evidence type="ECO:0000256" key="3">
    <source>
        <dbReference type="ARBA" id="ARBA00023180"/>
    </source>
</evidence>
<proteinExistence type="predicted"/>
<feature type="compositionally biased region" description="Polar residues" evidence="4">
    <location>
        <begin position="41"/>
        <end position="53"/>
    </location>
</feature>
<dbReference type="SUPFAM" id="SSF69318">
    <property type="entry name" value="Integrin alpha N-terminal domain"/>
    <property type="match status" value="1"/>
</dbReference>
<keyword evidence="3" id="KW-0325">Glycoprotein</keyword>
<keyword evidence="2" id="KW-0677">Repeat</keyword>
<dbReference type="InterPro" id="IPR028994">
    <property type="entry name" value="Integrin_alpha_N"/>
</dbReference>
<comment type="caution">
    <text evidence="5">The sequence shown here is derived from an EMBL/GenBank/DDBJ whole genome shotgun (WGS) entry which is preliminary data.</text>
</comment>
<dbReference type="Pfam" id="PF14312">
    <property type="entry name" value="FG-GAP_2"/>
    <property type="match status" value="1"/>
</dbReference>
<accession>A0A7K4N0C8</accession>
<evidence type="ECO:0000313" key="5">
    <source>
        <dbReference type="EMBL" id="NWJ68793.1"/>
    </source>
</evidence>
<name>A0A7K4N0C8_9ARCH</name>
<sequence>MKIEMRSLHLFILLFTVCSLLVHSPSDFEVLAATNSDGTIKSSEEINSSTDNGPTIEDGGPWGNPGDQFGNSVADMGDLNGDGTNDLVVGAWRDDDGCGTQNCGTIHILYMDTDGSLAASTDEFDCS</sequence>
<dbReference type="SMART" id="SM00191">
    <property type="entry name" value="Int_alpha"/>
    <property type="match status" value="1"/>
</dbReference>